<evidence type="ECO:0000259" key="2">
    <source>
        <dbReference type="SMART" id="SM00822"/>
    </source>
</evidence>
<dbReference type="Pfam" id="PF13561">
    <property type="entry name" value="adh_short_C2"/>
    <property type="match status" value="1"/>
</dbReference>
<reference evidence="3 4" key="1">
    <citation type="submission" date="2024-09" db="EMBL/GenBank/DDBJ databases">
        <authorList>
            <person name="Sun Q."/>
            <person name="Mori K."/>
        </authorList>
    </citation>
    <scope>NUCLEOTIDE SEQUENCE [LARGE SCALE GENOMIC DNA]</scope>
    <source>
        <strain evidence="3 4">TBRC 1432</strain>
    </source>
</reference>
<comment type="similarity">
    <text evidence="1">Belongs to the short-chain dehydrogenases/reductases (SDR) family.</text>
</comment>
<name>A0ABV6MJ95_9PSEU</name>
<protein>
    <submittedName>
        <fullName evidence="3">3-oxoacyl-ACP reductase FabG</fullName>
        <ecNumber evidence="3">1.1.1.100</ecNumber>
    </submittedName>
</protein>
<comment type="caution">
    <text evidence="3">The sequence shown here is derived from an EMBL/GenBank/DDBJ whole genome shotgun (WGS) entry which is preliminary data.</text>
</comment>
<dbReference type="InterPro" id="IPR057326">
    <property type="entry name" value="KR_dom"/>
</dbReference>
<dbReference type="PRINTS" id="PR00080">
    <property type="entry name" value="SDRFAMILY"/>
</dbReference>
<dbReference type="Gene3D" id="3.40.50.720">
    <property type="entry name" value="NAD(P)-binding Rossmann-like Domain"/>
    <property type="match status" value="1"/>
</dbReference>
<dbReference type="PANTHER" id="PTHR42879:SF2">
    <property type="entry name" value="3-OXOACYL-[ACYL-CARRIER-PROTEIN] REDUCTASE FABG"/>
    <property type="match status" value="1"/>
</dbReference>
<dbReference type="InterPro" id="IPR050259">
    <property type="entry name" value="SDR"/>
</dbReference>
<dbReference type="PROSITE" id="PS00061">
    <property type="entry name" value="ADH_SHORT"/>
    <property type="match status" value="1"/>
</dbReference>
<keyword evidence="3" id="KW-0560">Oxidoreductase</keyword>
<gene>
    <name evidence="3" type="primary">fabG</name>
    <name evidence="3" type="ORF">ACFFH7_02720</name>
</gene>
<accession>A0ABV6MJ95</accession>
<dbReference type="InterPro" id="IPR002347">
    <property type="entry name" value="SDR_fam"/>
</dbReference>
<dbReference type="NCBIfam" id="NF009466">
    <property type="entry name" value="PRK12826.1-2"/>
    <property type="match status" value="1"/>
</dbReference>
<organism evidence="3 4">
    <name type="scientific">Kutzneria chonburiensis</name>
    <dbReference type="NCBI Taxonomy" id="1483604"/>
    <lineage>
        <taxon>Bacteria</taxon>
        <taxon>Bacillati</taxon>
        <taxon>Actinomycetota</taxon>
        <taxon>Actinomycetes</taxon>
        <taxon>Pseudonocardiales</taxon>
        <taxon>Pseudonocardiaceae</taxon>
        <taxon>Kutzneria</taxon>
    </lineage>
</organism>
<dbReference type="PANTHER" id="PTHR42879">
    <property type="entry name" value="3-OXOACYL-(ACYL-CARRIER-PROTEIN) REDUCTASE"/>
    <property type="match status" value="1"/>
</dbReference>
<dbReference type="PRINTS" id="PR00081">
    <property type="entry name" value="GDHRDH"/>
</dbReference>
<keyword evidence="4" id="KW-1185">Reference proteome</keyword>
<dbReference type="GO" id="GO:0004316">
    <property type="term" value="F:3-oxoacyl-[acyl-carrier-protein] reductase (NADPH) activity"/>
    <property type="evidence" value="ECO:0007669"/>
    <property type="project" value="UniProtKB-EC"/>
</dbReference>
<dbReference type="EMBL" id="JBHLUD010000001">
    <property type="protein sequence ID" value="MFC0540373.1"/>
    <property type="molecule type" value="Genomic_DNA"/>
</dbReference>
<evidence type="ECO:0000313" key="3">
    <source>
        <dbReference type="EMBL" id="MFC0540373.1"/>
    </source>
</evidence>
<dbReference type="EC" id="1.1.1.100" evidence="3"/>
<dbReference type="InterPro" id="IPR036291">
    <property type="entry name" value="NAD(P)-bd_dom_sf"/>
</dbReference>
<dbReference type="Proteomes" id="UP001589810">
    <property type="component" value="Unassembled WGS sequence"/>
</dbReference>
<proteinExistence type="inferred from homology"/>
<dbReference type="SMART" id="SM00822">
    <property type="entry name" value="PKS_KR"/>
    <property type="match status" value="1"/>
</dbReference>
<feature type="domain" description="Ketoreductase" evidence="2">
    <location>
        <begin position="21"/>
        <end position="199"/>
    </location>
</feature>
<evidence type="ECO:0000313" key="4">
    <source>
        <dbReference type="Proteomes" id="UP001589810"/>
    </source>
</evidence>
<dbReference type="SUPFAM" id="SSF51735">
    <property type="entry name" value="NAD(P)-binding Rossmann-fold domains"/>
    <property type="match status" value="1"/>
</dbReference>
<sequence>MLAANSAVQLKEEHVPETSQRVAIVTGAARGIGAATAVRLAADGFAVAVLDLDEAATKQTVDAIVEAGGRAIGVGADVSDADQVQAAVDRVAAELGAPTVLVNNAGVTKDNLIFKMSEGDWDTVINVHLRGSFLMTKAVQKHMTEARWGRIVNLSSTSALGNRGQVNYSAAKAGLQGFTKTLAIELGKFNVTANAIAPGFIATDMTAATAERLGVGFEDFKTMAAQQIPVNRVGVPEDIAHTVSFLVSDGAGFVSGQVIYVAGGPRD</sequence>
<dbReference type="RefSeq" id="WP_379793748.1">
    <property type="nucleotide sequence ID" value="NZ_CP097263.1"/>
</dbReference>
<evidence type="ECO:0000256" key="1">
    <source>
        <dbReference type="ARBA" id="ARBA00006484"/>
    </source>
</evidence>
<dbReference type="InterPro" id="IPR020904">
    <property type="entry name" value="Sc_DH/Rdtase_CS"/>
</dbReference>